<reference evidence="2 3" key="1">
    <citation type="submission" date="2020-03" db="EMBL/GenBank/DDBJ databases">
        <title>Genomic Encyclopedia of Type Strains, Phase IV (KMG-IV): sequencing the most valuable type-strain genomes for metagenomic binning, comparative biology and taxonomic classification.</title>
        <authorList>
            <person name="Goeker M."/>
        </authorList>
    </citation>
    <scope>NUCLEOTIDE SEQUENCE [LARGE SCALE GENOMIC DNA]</scope>
    <source>
        <strain evidence="2 3">DSM 19867</strain>
    </source>
</reference>
<keyword evidence="1" id="KW-0472">Membrane</keyword>
<keyword evidence="3" id="KW-1185">Reference proteome</keyword>
<evidence type="ECO:0000313" key="3">
    <source>
        <dbReference type="Proteomes" id="UP000570514"/>
    </source>
</evidence>
<feature type="transmembrane region" description="Helical" evidence="1">
    <location>
        <begin position="105"/>
        <end position="129"/>
    </location>
</feature>
<dbReference type="EMBL" id="JAASRM010000001">
    <property type="protein sequence ID" value="NIK89723.1"/>
    <property type="molecule type" value="Genomic_DNA"/>
</dbReference>
<keyword evidence="1" id="KW-1133">Transmembrane helix</keyword>
<evidence type="ECO:0000256" key="1">
    <source>
        <dbReference type="SAM" id="Phobius"/>
    </source>
</evidence>
<protein>
    <recommendedName>
        <fullName evidence="4">DUF3667 domain-containing protein</fullName>
    </recommendedName>
</protein>
<dbReference type="Pfam" id="PF12412">
    <property type="entry name" value="DUF3667"/>
    <property type="match status" value="1"/>
</dbReference>
<feature type="transmembrane region" description="Helical" evidence="1">
    <location>
        <begin position="332"/>
        <end position="357"/>
    </location>
</feature>
<accession>A0A846N286</accession>
<sequence>MDEVGAILETGGAAAVELAASALVKPTHCANCGSALTGKFCAVCGQSSDHHRRSVKHLLTDLFKDIASFDSRILRTAYALLMKPGELALAFHEGRTQRYVPPIRLYLFVSLLFFLTLSMTGLALMQFVLKSHAAKLVEANGHSYLATSGGGRTEISKSELKDGKNHFLISGEVELFQREGVAHSKIDPEALSQLTNELEHKAVKSREGKDGFIARTVIGTSLKLAKDPAALNGALTAWMPRVLFLLLPLFALILSAFYWRQRNTLFFVDHLVFSLGFHTFGWLLLLATAALAQLIDGAIAVLVMGGVAAVYLLFAMKRFYAQAWGWTAGKCVAVLAVYFCFCVLPGFAGVIIASVLWG</sequence>
<feature type="transmembrane region" description="Helical" evidence="1">
    <location>
        <begin position="238"/>
        <end position="259"/>
    </location>
</feature>
<proteinExistence type="predicted"/>
<dbReference type="RefSeq" id="WP_167083785.1">
    <property type="nucleotide sequence ID" value="NZ_BAAADC010000001.1"/>
</dbReference>
<feature type="transmembrane region" description="Helical" evidence="1">
    <location>
        <begin position="271"/>
        <end position="292"/>
    </location>
</feature>
<comment type="caution">
    <text evidence="2">The sequence shown here is derived from an EMBL/GenBank/DDBJ whole genome shotgun (WGS) entry which is preliminary data.</text>
</comment>
<dbReference type="InterPro" id="IPR022134">
    <property type="entry name" value="DUF3667"/>
</dbReference>
<dbReference type="Proteomes" id="UP000570514">
    <property type="component" value="Unassembled WGS sequence"/>
</dbReference>
<evidence type="ECO:0008006" key="4">
    <source>
        <dbReference type="Google" id="ProtNLM"/>
    </source>
</evidence>
<keyword evidence="1" id="KW-0812">Transmembrane</keyword>
<organism evidence="2 3">
    <name type="scientific">Rhizomicrobium palustre</name>
    <dbReference type="NCBI Taxonomy" id="189966"/>
    <lineage>
        <taxon>Bacteria</taxon>
        <taxon>Pseudomonadati</taxon>
        <taxon>Pseudomonadota</taxon>
        <taxon>Alphaproteobacteria</taxon>
        <taxon>Micropepsales</taxon>
        <taxon>Micropepsaceae</taxon>
        <taxon>Rhizomicrobium</taxon>
    </lineage>
</organism>
<evidence type="ECO:0000313" key="2">
    <source>
        <dbReference type="EMBL" id="NIK89723.1"/>
    </source>
</evidence>
<gene>
    <name evidence="2" type="ORF">FHS83_003041</name>
</gene>
<dbReference type="AlphaFoldDB" id="A0A846N286"/>
<name>A0A846N286_9PROT</name>
<feature type="transmembrane region" description="Helical" evidence="1">
    <location>
        <begin position="298"/>
        <end position="320"/>
    </location>
</feature>